<evidence type="ECO:0000256" key="2">
    <source>
        <dbReference type="ARBA" id="ARBA00022475"/>
    </source>
</evidence>
<name>A0A7Y8VQM1_9FIRM</name>
<dbReference type="Pfam" id="PF06580">
    <property type="entry name" value="His_kinase"/>
    <property type="match status" value="1"/>
</dbReference>
<dbReference type="PANTHER" id="PTHR34220:SF7">
    <property type="entry name" value="SENSOR HISTIDINE KINASE YPDA"/>
    <property type="match status" value="1"/>
</dbReference>
<dbReference type="Pfam" id="PF02518">
    <property type="entry name" value="HATPase_c"/>
    <property type="match status" value="1"/>
</dbReference>
<evidence type="ECO:0000256" key="11">
    <source>
        <dbReference type="SAM" id="Phobius"/>
    </source>
</evidence>
<keyword evidence="5" id="KW-0547">Nucleotide-binding</keyword>
<dbReference type="InterPro" id="IPR050640">
    <property type="entry name" value="Bact_2-comp_sensor_kinase"/>
</dbReference>
<sequence length="568" mass="64100">MLTGELADHLIINLAALIIIANLLSHIHVFRKTILQEHRSVKQDFVLSLVFVALIVGSTSLEVNMGLYGFNTRMIGAMSAGLLGGPLVGFFASMLGGLYVLLTASPAVLAHSEAFSTVCFGLLGAGFYPYFQRGKWKYRDLILLAVFAELFEIFSLLRLTVSMKVAIEAIIEMSIPMMLINVVGLMVFIANFNYVFIQQDAETTRQLQRIGTVTGELMDLFENDRSYADNLSTFIDILMDNFDYSGVMITDRSKILHWRHPDIRLTVDEMTELPLIAVHAMNSGQLETMETPPEGSVWEAALNDNYSAAVPFAVNGQVRGSLVVWVKRTWFQKTIELEFIRIVHNLILFQLSKRELSKQLELTSQAELKALQFQVNPHFLFNALNTISFVCREDSERAVKLLRVLASYFRYSLKQRNFMAPLADEIQHVKDYLRIEEARFEEKLDIRFYEDTESDIPVPILILQPIIENAVRYGISADGYRHVTVRVSRLEGGVSVRIRDRGPGIPEEVLADIAADNDIDDHIGLTNVNRRLKAIYGDEGGLQITSDGDGTVIEIDFYGERQDEQGDR</sequence>
<evidence type="ECO:0000256" key="1">
    <source>
        <dbReference type="ARBA" id="ARBA00004651"/>
    </source>
</evidence>
<dbReference type="SUPFAM" id="SSF55874">
    <property type="entry name" value="ATPase domain of HSP90 chaperone/DNA topoisomerase II/histidine kinase"/>
    <property type="match status" value="1"/>
</dbReference>
<feature type="transmembrane region" description="Helical" evidence="11">
    <location>
        <begin position="143"/>
        <end position="161"/>
    </location>
</feature>
<dbReference type="InterPro" id="IPR011620">
    <property type="entry name" value="Sig_transdc_His_kinase_LytS_TM"/>
</dbReference>
<reference evidence="13 14" key="1">
    <citation type="submission" date="2020-06" db="EMBL/GenBank/DDBJ databases">
        <title>Mogibacterium timidum strain W9173 genomic sequence.</title>
        <authorList>
            <person name="Wade W.G."/>
            <person name="Johnston C.D."/>
            <person name="Chen T."/>
            <person name="Dewhirst F.E."/>
        </authorList>
    </citation>
    <scope>NUCLEOTIDE SEQUENCE [LARGE SCALE GENOMIC DNA]</scope>
    <source>
        <strain evidence="13 14">W9173</strain>
    </source>
</reference>
<dbReference type="InterPro" id="IPR010559">
    <property type="entry name" value="Sig_transdc_His_kin_internal"/>
</dbReference>
<dbReference type="Gene3D" id="3.30.565.10">
    <property type="entry name" value="Histidine kinase-like ATPase, C-terminal domain"/>
    <property type="match status" value="1"/>
</dbReference>
<dbReference type="Proteomes" id="UP000526307">
    <property type="component" value="Unassembled WGS sequence"/>
</dbReference>
<evidence type="ECO:0000256" key="5">
    <source>
        <dbReference type="ARBA" id="ARBA00022741"/>
    </source>
</evidence>
<keyword evidence="9" id="KW-0902">Two-component regulatory system</keyword>
<protein>
    <submittedName>
        <fullName evidence="13">Histidine kinase</fullName>
    </submittedName>
</protein>
<dbReference type="InterPro" id="IPR005467">
    <property type="entry name" value="His_kinase_dom"/>
</dbReference>
<evidence type="ECO:0000256" key="3">
    <source>
        <dbReference type="ARBA" id="ARBA00022679"/>
    </source>
</evidence>
<gene>
    <name evidence="13" type="ORF">HW270_00665</name>
</gene>
<evidence type="ECO:0000256" key="9">
    <source>
        <dbReference type="ARBA" id="ARBA00023012"/>
    </source>
</evidence>
<keyword evidence="14" id="KW-1185">Reference proteome</keyword>
<comment type="subcellular location">
    <subcellularLocation>
        <location evidence="1">Cell membrane</location>
        <topology evidence="1">Multi-pass membrane protein</topology>
    </subcellularLocation>
</comment>
<evidence type="ECO:0000256" key="8">
    <source>
        <dbReference type="ARBA" id="ARBA00022989"/>
    </source>
</evidence>
<feature type="domain" description="Histidine kinase" evidence="12">
    <location>
        <begin position="462"/>
        <end position="561"/>
    </location>
</feature>
<evidence type="ECO:0000256" key="10">
    <source>
        <dbReference type="ARBA" id="ARBA00023136"/>
    </source>
</evidence>
<comment type="caution">
    <text evidence="13">The sequence shown here is derived from an EMBL/GenBank/DDBJ whole genome shotgun (WGS) entry which is preliminary data.</text>
</comment>
<dbReference type="PROSITE" id="PS50109">
    <property type="entry name" value="HIS_KIN"/>
    <property type="match status" value="1"/>
</dbReference>
<dbReference type="RefSeq" id="WP_036379450.1">
    <property type="nucleotide sequence ID" value="NZ_JABXYR010000001.1"/>
</dbReference>
<dbReference type="GO" id="GO:0071555">
    <property type="term" value="P:cell wall organization"/>
    <property type="evidence" value="ECO:0007669"/>
    <property type="project" value="InterPro"/>
</dbReference>
<dbReference type="AlphaFoldDB" id="A0A7Y8VQM1"/>
<keyword evidence="10 11" id="KW-0472">Membrane</keyword>
<evidence type="ECO:0000313" key="13">
    <source>
        <dbReference type="EMBL" id="NWO22602.1"/>
    </source>
</evidence>
<evidence type="ECO:0000256" key="6">
    <source>
        <dbReference type="ARBA" id="ARBA00022777"/>
    </source>
</evidence>
<evidence type="ECO:0000256" key="7">
    <source>
        <dbReference type="ARBA" id="ARBA00022840"/>
    </source>
</evidence>
<proteinExistence type="predicted"/>
<dbReference type="Pfam" id="PF07694">
    <property type="entry name" value="5TM-5TMR_LYT"/>
    <property type="match status" value="1"/>
</dbReference>
<dbReference type="PANTHER" id="PTHR34220">
    <property type="entry name" value="SENSOR HISTIDINE KINASE YPDA"/>
    <property type="match status" value="1"/>
</dbReference>
<feature type="transmembrane region" description="Helical" evidence="11">
    <location>
        <begin position="45"/>
        <end position="70"/>
    </location>
</feature>
<dbReference type="EMBL" id="JABXYR010000001">
    <property type="protein sequence ID" value="NWO22602.1"/>
    <property type="molecule type" value="Genomic_DNA"/>
</dbReference>
<dbReference type="GO" id="GO:0000155">
    <property type="term" value="F:phosphorelay sensor kinase activity"/>
    <property type="evidence" value="ECO:0007669"/>
    <property type="project" value="InterPro"/>
</dbReference>
<accession>A0A7Y8VQM1</accession>
<feature type="transmembrane region" description="Helical" evidence="11">
    <location>
        <begin position="6"/>
        <end position="24"/>
    </location>
</feature>
<evidence type="ECO:0000259" key="12">
    <source>
        <dbReference type="PROSITE" id="PS50109"/>
    </source>
</evidence>
<keyword evidence="7" id="KW-0067">ATP-binding</keyword>
<dbReference type="InterPro" id="IPR036890">
    <property type="entry name" value="HATPase_C_sf"/>
</dbReference>
<keyword evidence="3" id="KW-0808">Transferase</keyword>
<keyword evidence="6 13" id="KW-0418">Kinase</keyword>
<evidence type="ECO:0000313" key="14">
    <source>
        <dbReference type="Proteomes" id="UP000526307"/>
    </source>
</evidence>
<feature type="transmembrane region" description="Helical" evidence="11">
    <location>
        <begin position="82"/>
        <end position="102"/>
    </location>
</feature>
<keyword evidence="8 11" id="KW-1133">Transmembrane helix</keyword>
<keyword evidence="4 11" id="KW-0812">Transmembrane</keyword>
<organism evidence="13 14">
    <name type="scientific">Mogibacterium timidum</name>
    <dbReference type="NCBI Taxonomy" id="35519"/>
    <lineage>
        <taxon>Bacteria</taxon>
        <taxon>Bacillati</taxon>
        <taxon>Bacillota</taxon>
        <taxon>Clostridia</taxon>
        <taxon>Peptostreptococcales</taxon>
        <taxon>Anaerovoracaceae</taxon>
        <taxon>Mogibacterium</taxon>
    </lineage>
</organism>
<feature type="transmembrane region" description="Helical" evidence="11">
    <location>
        <begin position="173"/>
        <end position="196"/>
    </location>
</feature>
<evidence type="ECO:0000256" key="4">
    <source>
        <dbReference type="ARBA" id="ARBA00022692"/>
    </source>
</evidence>
<dbReference type="GO" id="GO:0005886">
    <property type="term" value="C:plasma membrane"/>
    <property type="evidence" value="ECO:0007669"/>
    <property type="project" value="UniProtKB-SubCell"/>
</dbReference>
<dbReference type="InterPro" id="IPR003594">
    <property type="entry name" value="HATPase_dom"/>
</dbReference>
<dbReference type="GO" id="GO:0005524">
    <property type="term" value="F:ATP binding"/>
    <property type="evidence" value="ECO:0007669"/>
    <property type="project" value="UniProtKB-KW"/>
</dbReference>
<keyword evidence="2" id="KW-1003">Cell membrane</keyword>
<feature type="transmembrane region" description="Helical" evidence="11">
    <location>
        <begin position="114"/>
        <end position="131"/>
    </location>
</feature>